<dbReference type="EMBL" id="LAZR01000320">
    <property type="protein sequence ID" value="KKN74801.1"/>
    <property type="molecule type" value="Genomic_DNA"/>
</dbReference>
<gene>
    <name evidence="1" type="ORF">LCGC14_0386940</name>
</gene>
<sequence length="71" mass="8182">MRTITLTLERRNPDGKMWQKTYVVLHEGPYGFDLQELHSKKLYTAVRNQQTADWITVLDGKGGVTFQGMIV</sequence>
<reference evidence="1" key="1">
    <citation type="journal article" date="2015" name="Nature">
        <title>Complex archaea that bridge the gap between prokaryotes and eukaryotes.</title>
        <authorList>
            <person name="Spang A."/>
            <person name="Saw J.H."/>
            <person name="Jorgensen S.L."/>
            <person name="Zaremba-Niedzwiedzka K."/>
            <person name="Martijn J."/>
            <person name="Lind A.E."/>
            <person name="van Eijk R."/>
            <person name="Schleper C."/>
            <person name="Guy L."/>
            <person name="Ettema T.J."/>
        </authorList>
    </citation>
    <scope>NUCLEOTIDE SEQUENCE</scope>
</reference>
<name>A0A0F9VMX3_9ZZZZ</name>
<dbReference type="AlphaFoldDB" id="A0A0F9VMX3"/>
<protein>
    <submittedName>
        <fullName evidence="1">Uncharacterized protein</fullName>
    </submittedName>
</protein>
<comment type="caution">
    <text evidence="1">The sequence shown here is derived from an EMBL/GenBank/DDBJ whole genome shotgun (WGS) entry which is preliminary data.</text>
</comment>
<accession>A0A0F9VMX3</accession>
<organism evidence="1">
    <name type="scientific">marine sediment metagenome</name>
    <dbReference type="NCBI Taxonomy" id="412755"/>
    <lineage>
        <taxon>unclassified sequences</taxon>
        <taxon>metagenomes</taxon>
        <taxon>ecological metagenomes</taxon>
    </lineage>
</organism>
<evidence type="ECO:0000313" key="1">
    <source>
        <dbReference type="EMBL" id="KKN74801.1"/>
    </source>
</evidence>
<proteinExistence type="predicted"/>